<evidence type="ECO:0000313" key="2">
    <source>
        <dbReference type="EMBL" id="PKU82074.1"/>
    </source>
</evidence>
<reference evidence="2 3" key="2">
    <citation type="journal article" date="2017" name="Nature">
        <title>The Apostasia genome and the evolution of orchids.</title>
        <authorList>
            <person name="Zhang G.Q."/>
            <person name="Liu K.W."/>
            <person name="Li Z."/>
            <person name="Lohaus R."/>
            <person name="Hsiao Y.Y."/>
            <person name="Niu S.C."/>
            <person name="Wang J.Y."/>
            <person name="Lin Y.C."/>
            <person name="Xu Q."/>
            <person name="Chen L.J."/>
            <person name="Yoshida K."/>
            <person name="Fujiwara S."/>
            <person name="Wang Z.W."/>
            <person name="Zhang Y.Q."/>
            <person name="Mitsuda N."/>
            <person name="Wang M."/>
            <person name="Liu G.H."/>
            <person name="Pecoraro L."/>
            <person name="Huang H.X."/>
            <person name="Xiao X.J."/>
            <person name="Lin M."/>
            <person name="Wu X.Y."/>
            <person name="Wu W.L."/>
            <person name="Chen Y.Y."/>
            <person name="Chang S.B."/>
            <person name="Sakamoto S."/>
            <person name="Ohme-Takagi M."/>
            <person name="Yagi M."/>
            <person name="Zeng S.J."/>
            <person name="Shen C.Y."/>
            <person name="Yeh C.M."/>
            <person name="Luo Y.B."/>
            <person name="Tsai W.C."/>
            <person name="Van de Peer Y."/>
            <person name="Liu Z.J."/>
        </authorList>
    </citation>
    <scope>NUCLEOTIDE SEQUENCE [LARGE SCALE GENOMIC DNA]</scope>
    <source>
        <tissue evidence="2">The whole plant</tissue>
    </source>
</reference>
<dbReference type="PANTHER" id="PTHR36323">
    <property type="entry name" value="MYOTUBULARIN-LIKE PROTEIN"/>
    <property type="match status" value="1"/>
</dbReference>
<dbReference type="AlphaFoldDB" id="A0A2I0X2C8"/>
<protein>
    <submittedName>
        <fullName evidence="2">Uncharacterized protein</fullName>
    </submittedName>
</protein>
<evidence type="ECO:0000313" key="3">
    <source>
        <dbReference type="Proteomes" id="UP000233837"/>
    </source>
</evidence>
<accession>A0A2I0X2C8</accession>
<dbReference type="PANTHER" id="PTHR36323:SF1">
    <property type="entry name" value="MYOTUBULARIN-LIKE PROTEIN"/>
    <property type="match status" value="1"/>
</dbReference>
<sequence>MTFSTSLCIKPFSSRHPRRRRRRQQRDDPSSPKVGCMGIVNPCKAVEKAEAAPPPPLPPPQRSCSRRFYFLMASVAFLVPPMNSKKRMRTTRPALMGRRVVSVEEIERPLPVAVEEMDPPLPVAVVGKRERKIETPALSLWKRRCRSRKLEELFFCHQENLPAAIAGIVV</sequence>
<gene>
    <name evidence="2" type="ORF">MA16_Dca004091</name>
</gene>
<evidence type="ECO:0000256" key="1">
    <source>
        <dbReference type="SAM" id="MobiDB-lite"/>
    </source>
</evidence>
<organism evidence="2 3">
    <name type="scientific">Dendrobium catenatum</name>
    <dbReference type="NCBI Taxonomy" id="906689"/>
    <lineage>
        <taxon>Eukaryota</taxon>
        <taxon>Viridiplantae</taxon>
        <taxon>Streptophyta</taxon>
        <taxon>Embryophyta</taxon>
        <taxon>Tracheophyta</taxon>
        <taxon>Spermatophyta</taxon>
        <taxon>Magnoliopsida</taxon>
        <taxon>Liliopsida</taxon>
        <taxon>Asparagales</taxon>
        <taxon>Orchidaceae</taxon>
        <taxon>Epidendroideae</taxon>
        <taxon>Malaxideae</taxon>
        <taxon>Dendrobiinae</taxon>
        <taxon>Dendrobium</taxon>
    </lineage>
</organism>
<dbReference type="Proteomes" id="UP000233837">
    <property type="component" value="Unassembled WGS sequence"/>
</dbReference>
<reference evidence="2 3" key="1">
    <citation type="journal article" date="2016" name="Sci. Rep.">
        <title>The Dendrobium catenatum Lindl. genome sequence provides insights into polysaccharide synthase, floral development and adaptive evolution.</title>
        <authorList>
            <person name="Zhang G.Q."/>
            <person name="Xu Q."/>
            <person name="Bian C."/>
            <person name="Tsai W.C."/>
            <person name="Yeh C.M."/>
            <person name="Liu K.W."/>
            <person name="Yoshida K."/>
            <person name="Zhang L.S."/>
            <person name="Chang S.B."/>
            <person name="Chen F."/>
            <person name="Shi Y."/>
            <person name="Su Y.Y."/>
            <person name="Zhang Y.Q."/>
            <person name="Chen L.J."/>
            <person name="Yin Y."/>
            <person name="Lin M."/>
            <person name="Huang H."/>
            <person name="Deng H."/>
            <person name="Wang Z.W."/>
            <person name="Zhu S.L."/>
            <person name="Zhao X."/>
            <person name="Deng C."/>
            <person name="Niu S.C."/>
            <person name="Huang J."/>
            <person name="Wang M."/>
            <person name="Liu G.H."/>
            <person name="Yang H.J."/>
            <person name="Xiao X.J."/>
            <person name="Hsiao Y.Y."/>
            <person name="Wu W.L."/>
            <person name="Chen Y.Y."/>
            <person name="Mitsuda N."/>
            <person name="Ohme-Takagi M."/>
            <person name="Luo Y.B."/>
            <person name="Van de Peer Y."/>
            <person name="Liu Z.J."/>
        </authorList>
    </citation>
    <scope>NUCLEOTIDE SEQUENCE [LARGE SCALE GENOMIC DNA]</scope>
    <source>
        <tissue evidence="2">The whole plant</tissue>
    </source>
</reference>
<feature type="compositionally biased region" description="Basic residues" evidence="1">
    <location>
        <begin position="13"/>
        <end position="24"/>
    </location>
</feature>
<feature type="region of interest" description="Disordered" evidence="1">
    <location>
        <begin position="1"/>
        <end position="37"/>
    </location>
</feature>
<proteinExistence type="predicted"/>
<keyword evidence="3" id="KW-1185">Reference proteome</keyword>
<dbReference type="EMBL" id="KZ502211">
    <property type="protein sequence ID" value="PKU82074.1"/>
    <property type="molecule type" value="Genomic_DNA"/>
</dbReference>
<name>A0A2I0X2C8_9ASPA</name>